<dbReference type="SUPFAM" id="SSF161098">
    <property type="entry name" value="MetI-like"/>
    <property type="match status" value="1"/>
</dbReference>
<feature type="transmembrane region" description="Helical" evidence="7">
    <location>
        <begin position="128"/>
        <end position="151"/>
    </location>
</feature>
<evidence type="ECO:0000259" key="8">
    <source>
        <dbReference type="PROSITE" id="PS50928"/>
    </source>
</evidence>
<comment type="caution">
    <text evidence="9">The sequence shown here is derived from an EMBL/GenBank/DDBJ whole genome shotgun (WGS) entry which is preliminary data.</text>
</comment>
<dbReference type="PANTHER" id="PTHR43744:SF12">
    <property type="entry name" value="ABC TRANSPORTER PERMEASE PROTEIN MG189-RELATED"/>
    <property type="match status" value="1"/>
</dbReference>
<dbReference type="EMBL" id="BAABIM010000001">
    <property type="protein sequence ID" value="GAA4673228.1"/>
    <property type="molecule type" value="Genomic_DNA"/>
</dbReference>
<sequence>MTAIADPPVRPPGRSRRTRAARGLAQNPGFLVYGLLIAFVLGSAAPLYWSFLIGSHTSDVVTQQVPPLLPGGHFLENAARVFDSVPFWKAMGNSVLVSTVTATSVVFFSTLAGFAFAKLRFRGSTALLVFVVATMAVPTQLGVVPLFILMAELGWTGSVWAVIVPWVVTAFGVFFMRQYLVDAVPDELIEAARMDGCSMIRIFWNVAVPAARPAAAILWLFTFMQVWTDFFWPLIVLPGDNPTLQIALNQLQSGYYTDYSLVLAGATLATVPLLVLFIVTGRQFVSGIMQGAVKG</sequence>
<dbReference type="InterPro" id="IPR035906">
    <property type="entry name" value="MetI-like_sf"/>
</dbReference>
<keyword evidence="5 7" id="KW-1133">Transmembrane helix</keyword>
<feature type="transmembrane region" description="Helical" evidence="7">
    <location>
        <begin position="202"/>
        <end position="224"/>
    </location>
</feature>
<accession>A0ABP8VWY5</accession>
<evidence type="ECO:0000313" key="9">
    <source>
        <dbReference type="EMBL" id="GAA4673228.1"/>
    </source>
</evidence>
<keyword evidence="2 7" id="KW-0813">Transport</keyword>
<dbReference type="CDD" id="cd06261">
    <property type="entry name" value="TM_PBP2"/>
    <property type="match status" value="1"/>
</dbReference>
<dbReference type="Proteomes" id="UP001500621">
    <property type="component" value="Unassembled WGS sequence"/>
</dbReference>
<evidence type="ECO:0000256" key="6">
    <source>
        <dbReference type="ARBA" id="ARBA00023136"/>
    </source>
</evidence>
<name>A0ABP8VWY5_9ACTN</name>
<evidence type="ECO:0000256" key="5">
    <source>
        <dbReference type="ARBA" id="ARBA00022989"/>
    </source>
</evidence>
<feature type="transmembrane region" description="Helical" evidence="7">
    <location>
        <begin position="157"/>
        <end position="176"/>
    </location>
</feature>
<reference evidence="10" key="1">
    <citation type="journal article" date="2019" name="Int. J. Syst. Evol. Microbiol.">
        <title>The Global Catalogue of Microorganisms (GCM) 10K type strain sequencing project: providing services to taxonomists for standard genome sequencing and annotation.</title>
        <authorList>
            <consortium name="The Broad Institute Genomics Platform"/>
            <consortium name="The Broad Institute Genome Sequencing Center for Infectious Disease"/>
            <person name="Wu L."/>
            <person name="Ma J."/>
        </authorList>
    </citation>
    <scope>NUCLEOTIDE SEQUENCE [LARGE SCALE GENOMIC DNA]</scope>
    <source>
        <strain evidence="10">JCM 18127</strain>
    </source>
</reference>
<feature type="transmembrane region" description="Helical" evidence="7">
    <location>
        <begin position="30"/>
        <end position="49"/>
    </location>
</feature>
<keyword evidence="6 7" id="KW-0472">Membrane</keyword>
<organism evidence="9 10">
    <name type="scientific">Nocardioides nanhaiensis</name>
    <dbReference type="NCBI Taxonomy" id="1476871"/>
    <lineage>
        <taxon>Bacteria</taxon>
        <taxon>Bacillati</taxon>
        <taxon>Actinomycetota</taxon>
        <taxon>Actinomycetes</taxon>
        <taxon>Propionibacteriales</taxon>
        <taxon>Nocardioidaceae</taxon>
        <taxon>Nocardioides</taxon>
    </lineage>
</organism>
<comment type="similarity">
    <text evidence="7">Belongs to the binding-protein-dependent transport system permease family.</text>
</comment>
<comment type="subcellular location">
    <subcellularLocation>
        <location evidence="1 7">Cell membrane</location>
        <topology evidence="1 7">Multi-pass membrane protein</topology>
    </subcellularLocation>
</comment>
<evidence type="ECO:0000256" key="1">
    <source>
        <dbReference type="ARBA" id="ARBA00004651"/>
    </source>
</evidence>
<feature type="transmembrane region" description="Helical" evidence="7">
    <location>
        <begin position="259"/>
        <end position="279"/>
    </location>
</feature>
<protein>
    <submittedName>
        <fullName evidence="9">Carbohydrate ABC transporter permease</fullName>
    </submittedName>
</protein>
<evidence type="ECO:0000256" key="4">
    <source>
        <dbReference type="ARBA" id="ARBA00022692"/>
    </source>
</evidence>
<evidence type="ECO:0000313" key="10">
    <source>
        <dbReference type="Proteomes" id="UP001500621"/>
    </source>
</evidence>
<dbReference type="Gene3D" id="1.10.3720.10">
    <property type="entry name" value="MetI-like"/>
    <property type="match status" value="1"/>
</dbReference>
<keyword evidence="10" id="KW-1185">Reference proteome</keyword>
<feature type="transmembrane region" description="Helical" evidence="7">
    <location>
        <begin position="95"/>
        <end position="116"/>
    </location>
</feature>
<proteinExistence type="inferred from homology"/>
<evidence type="ECO:0000256" key="3">
    <source>
        <dbReference type="ARBA" id="ARBA00022475"/>
    </source>
</evidence>
<dbReference type="Pfam" id="PF00528">
    <property type="entry name" value="BPD_transp_1"/>
    <property type="match status" value="1"/>
</dbReference>
<dbReference type="PROSITE" id="PS50928">
    <property type="entry name" value="ABC_TM1"/>
    <property type="match status" value="1"/>
</dbReference>
<dbReference type="RefSeq" id="WP_345262828.1">
    <property type="nucleotide sequence ID" value="NZ_BAABIM010000001.1"/>
</dbReference>
<keyword evidence="3" id="KW-1003">Cell membrane</keyword>
<evidence type="ECO:0000256" key="2">
    <source>
        <dbReference type="ARBA" id="ARBA00022448"/>
    </source>
</evidence>
<evidence type="ECO:0000256" key="7">
    <source>
        <dbReference type="RuleBase" id="RU363032"/>
    </source>
</evidence>
<keyword evidence="4 7" id="KW-0812">Transmembrane</keyword>
<dbReference type="PANTHER" id="PTHR43744">
    <property type="entry name" value="ABC TRANSPORTER PERMEASE PROTEIN MG189-RELATED-RELATED"/>
    <property type="match status" value="1"/>
</dbReference>
<gene>
    <name evidence="9" type="ORF">GCM10023226_07760</name>
</gene>
<dbReference type="InterPro" id="IPR000515">
    <property type="entry name" value="MetI-like"/>
</dbReference>
<feature type="domain" description="ABC transmembrane type-1" evidence="8">
    <location>
        <begin position="91"/>
        <end position="280"/>
    </location>
</feature>